<keyword evidence="1" id="KW-0472">Membrane</keyword>
<keyword evidence="1" id="KW-1133">Transmembrane helix</keyword>
<gene>
    <name evidence="2" type="ORF">CSUI_005712</name>
</gene>
<proteinExistence type="predicted"/>
<keyword evidence="1" id="KW-0812">Transmembrane</keyword>
<evidence type="ECO:0008006" key="4">
    <source>
        <dbReference type="Google" id="ProtNLM"/>
    </source>
</evidence>
<dbReference type="RefSeq" id="XP_067922139.1">
    <property type="nucleotide sequence ID" value="XM_068065882.1"/>
</dbReference>
<dbReference type="AlphaFoldDB" id="A0A2C6K4G8"/>
<protein>
    <recommendedName>
        <fullName evidence="4">Transmembrane protein</fullName>
    </recommendedName>
</protein>
<accession>A0A2C6K4G8</accession>
<feature type="transmembrane region" description="Helical" evidence="1">
    <location>
        <begin position="70"/>
        <end position="96"/>
    </location>
</feature>
<evidence type="ECO:0000313" key="3">
    <source>
        <dbReference type="Proteomes" id="UP000221165"/>
    </source>
</evidence>
<organism evidence="2 3">
    <name type="scientific">Cystoisospora suis</name>
    <dbReference type="NCBI Taxonomy" id="483139"/>
    <lineage>
        <taxon>Eukaryota</taxon>
        <taxon>Sar</taxon>
        <taxon>Alveolata</taxon>
        <taxon>Apicomplexa</taxon>
        <taxon>Conoidasida</taxon>
        <taxon>Coccidia</taxon>
        <taxon>Eucoccidiorida</taxon>
        <taxon>Eimeriorina</taxon>
        <taxon>Sarcocystidae</taxon>
        <taxon>Cystoisospora</taxon>
    </lineage>
</organism>
<sequence length="117" mass="12856">MTLLLIHCLIILFSLWEYLSLSLFLLGGSPYLLSFSISLSFLSLPLPSSQTLSLFPFSSLSFSLSPSFSLLLSSSFSLSISISLFLVSSCLALSLFTDGSDLYERLVSTEICSYRDV</sequence>
<dbReference type="EMBL" id="MIGC01002755">
    <property type="protein sequence ID" value="PHJ20451.1"/>
    <property type="molecule type" value="Genomic_DNA"/>
</dbReference>
<dbReference type="VEuPathDB" id="ToxoDB:CSUI_005712"/>
<comment type="caution">
    <text evidence="2">The sequence shown here is derived from an EMBL/GenBank/DDBJ whole genome shotgun (WGS) entry which is preliminary data.</text>
</comment>
<name>A0A2C6K4G8_9APIC</name>
<evidence type="ECO:0000256" key="1">
    <source>
        <dbReference type="SAM" id="Phobius"/>
    </source>
</evidence>
<dbReference type="GeneID" id="94429093"/>
<dbReference type="Proteomes" id="UP000221165">
    <property type="component" value="Unassembled WGS sequence"/>
</dbReference>
<reference evidence="2 3" key="1">
    <citation type="journal article" date="2017" name="Int. J. Parasitol.">
        <title>The genome of the protozoan parasite Cystoisospora suis and a reverse vaccinology approach to identify vaccine candidates.</title>
        <authorList>
            <person name="Palmieri N."/>
            <person name="Shrestha A."/>
            <person name="Ruttkowski B."/>
            <person name="Beck T."/>
            <person name="Vogl C."/>
            <person name="Tomley F."/>
            <person name="Blake D.P."/>
            <person name="Joachim A."/>
        </authorList>
    </citation>
    <scope>NUCLEOTIDE SEQUENCE [LARGE SCALE GENOMIC DNA]</scope>
    <source>
        <strain evidence="2 3">Wien I</strain>
    </source>
</reference>
<keyword evidence="3" id="KW-1185">Reference proteome</keyword>
<evidence type="ECO:0000313" key="2">
    <source>
        <dbReference type="EMBL" id="PHJ20451.1"/>
    </source>
</evidence>